<keyword evidence="3" id="KW-1185">Reference proteome</keyword>
<evidence type="ECO:0000313" key="3">
    <source>
        <dbReference type="Proteomes" id="UP001205965"/>
    </source>
</evidence>
<evidence type="ECO:0000313" key="2">
    <source>
        <dbReference type="EMBL" id="MCS5478313.1"/>
    </source>
</evidence>
<feature type="chain" id="PRO_5046349688" evidence="1">
    <location>
        <begin position="26"/>
        <end position="97"/>
    </location>
</feature>
<evidence type="ECO:0000256" key="1">
    <source>
        <dbReference type="SAM" id="SignalP"/>
    </source>
</evidence>
<dbReference type="RefSeq" id="WP_259426345.1">
    <property type="nucleotide sequence ID" value="NZ_JANWTC010000001.1"/>
</dbReference>
<name>A0ABT2FSW9_9CORY</name>
<reference evidence="2 3" key="1">
    <citation type="submission" date="2022-08" db="EMBL/GenBank/DDBJ databases">
        <title>YIM 101645 draft genome.</title>
        <authorList>
            <person name="Chen X."/>
        </authorList>
    </citation>
    <scope>NUCLEOTIDE SEQUENCE [LARGE SCALE GENOMIC DNA]</scope>
    <source>
        <strain evidence="2 3">YIM 101645</strain>
    </source>
</reference>
<comment type="caution">
    <text evidence="2">The sequence shown here is derived from an EMBL/GenBank/DDBJ whole genome shotgun (WGS) entry which is preliminary data.</text>
</comment>
<sequence length="97" mass="9325">MPTIATAGFAAALISLGLAVIGAAAQVSAHQQARVAADLAAVAAAHAHARGEDTCAVAGQVAGHNGAALSGCVVTGADVTVTARIRRREVSSTAGPV</sequence>
<dbReference type="InterPro" id="IPR021202">
    <property type="entry name" value="Rv3654c-like"/>
</dbReference>
<dbReference type="NCBIfam" id="TIGR03816">
    <property type="entry name" value="tadE_like_DECH"/>
    <property type="match status" value="1"/>
</dbReference>
<organism evidence="2 3">
    <name type="scientific">Corynebacterium lemuris</name>
    <dbReference type="NCBI Taxonomy" id="1859292"/>
    <lineage>
        <taxon>Bacteria</taxon>
        <taxon>Bacillati</taxon>
        <taxon>Actinomycetota</taxon>
        <taxon>Actinomycetes</taxon>
        <taxon>Mycobacteriales</taxon>
        <taxon>Corynebacteriaceae</taxon>
        <taxon>Corynebacterium</taxon>
    </lineage>
</organism>
<gene>
    <name evidence="2" type="ORF">NYP18_01440</name>
</gene>
<protein>
    <submittedName>
        <fullName evidence="2">TadE-like protein</fullName>
    </submittedName>
</protein>
<keyword evidence="1" id="KW-0732">Signal</keyword>
<accession>A0ABT2FSW9</accession>
<dbReference type="Proteomes" id="UP001205965">
    <property type="component" value="Unassembled WGS sequence"/>
</dbReference>
<feature type="signal peptide" evidence="1">
    <location>
        <begin position="1"/>
        <end position="25"/>
    </location>
</feature>
<proteinExistence type="predicted"/>
<dbReference type="EMBL" id="JANWTC010000001">
    <property type="protein sequence ID" value="MCS5478313.1"/>
    <property type="molecule type" value="Genomic_DNA"/>
</dbReference>